<feature type="transmembrane region" description="Helical" evidence="4">
    <location>
        <begin position="35"/>
        <end position="55"/>
    </location>
</feature>
<keyword evidence="4" id="KW-0812">Transmembrane</keyword>
<dbReference type="Gene3D" id="1.10.760.10">
    <property type="entry name" value="Cytochrome c-like domain"/>
    <property type="match status" value="1"/>
</dbReference>
<protein>
    <recommendedName>
        <fullName evidence="5">Cytochrome c domain-containing protein</fullName>
    </recommendedName>
</protein>
<dbReference type="GO" id="GO:0009055">
    <property type="term" value="F:electron transfer activity"/>
    <property type="evidence" value="ECO:0007669"/>
    <property type="project" value="InterPro"/>
</dbReference>
<keyword evidence="4" id="KW-0472">Membrane</keyword>
<evidence type="ECO:0000256" key="2">
    <source>
        <dbReference type="ARBA" id="ARBA00022723"/>
    </source>
</evidence>
<evidence type="ECO:0000256" key="1">
    <source>
        <dbReference type="ARBA" id="ARBA00022617"/>
    </source>
</evidence>
<dbReference type="InterPro" id="IPR036909">
    <property type="entry name" value="Cyt_c-like_dom_sf"/>
</dbReference>
<organism evidence="6">
    <name type="scientific">marine metagenome</name>
    <dbReference type="NCBI Taxonomy" id="408172"/>
    <lineage>
        <taxon>unclassified sequences</taxon>
        <taxon>metagenomes</taxon>
        <taxon>ecological metagenomes</taxon>
    </lineage>
</organism>
<accession>A0A381UC02</accession>
<evidence type="ECO:0000256" key="4">
    <source>
        <dbReference type="SAM" id="Phobius"/>
    </source>
</evidence>
<feature type="transmembrane region" description="Helical" evidence="4">
    <location>
        <begin position="9"/>
        <end position="29"/>
    </location>
</feature>
<dbReference type="SUPFAM" id="SSF46626">
    <property type="entry name" value="Cytochrome c"/>
    <property type="match status" value="1"/>
</dbReference>
<keyword evidence="4" id="KW-1133">Transmembrane helix</keyword>
<keyword evidence="1" id="KW-0349">Heme</keyword>
<evidence type="ECO:0000259" key="5">
    <source>
        <dbReference type="PROSITE" id="PS51007"/>
    </source>
</evidence>
<feature type="domain" description="Cytochrome c" evidence="5">
    <location>
        <begin position="148"/>
        <end position="245"/>
    </location>
</feature>
<proteinExistence type="predicted"/>
<evidence type="ECO:0000256" key="3">
    <source>
        <dbReference type="ARBA" id="ARBA00023004"/>
    </source>
</evidence>
<keyword evidence="3" id="KW-0408">Iron</keyword>
<dbReference type="GO" id="GO:0020037">
    <property type="term" value="F:heme binding"/>
    <property type="evidence" value="ECO:0007669"/>
    <property type="project" value="InterPro"/>
</dbReference>
<reference evidence="6" key="1">
    <citation type="submission" date="2018-05" db="EMBL/GenBank/DDBJ databases">
        <authorList>
            <person name="Lanie J.A."/>
            <person name="Ng W.-L."/>
            <person name="Kazmierczak K.M."/>
            <person name="Andrzejewski T.M."/>
            <person name="Davidsen T.M."/>
            <person name="Wayne K.J."/>
            <person name="Tettelin H."/>
            <person name="Glass J.I."/>
            <person name="Rusch D."/>
            <person name="Podicherti R."/>
            <person name="Tsui H.-C.T."/>
            <person name="Winkler M.E."/>
        </authorList>
    </citation>
    <scope>NUCLEOTIDE SEQUENCE</scope>
</reference>
<feature type="transmembrane region" description="Helical" evidence="4">
    <location>
        <begin position="76"/>
        <end position="99"/>
    </location>
</feature>
<dbReference type="Pfam" id="PF13442">
    <property type="entry name" value="Cytochrome_CBB3"/>
    <property type="match status" value="1"/>
</dbReference>
<dbReference type="GO" id="GO:0046872">
    <property type="term" value="F:metal ion binding"/>
    <property type="evidence" value="ECO:0007669"/>
    <property type="project" value="UniProtKB-KW"/>
</dbReference>
<dbReference type="InterPro" id="IPR009056">
    <property type="entry name" value="Cyt_c-like_dom"/>
</dbReference>
<name>A0A381UC02_9ZZZZ</name>
<dbReference type="AlphaFoldDB" id="A0A381UC02"/>
<gene>
    <name evidence="6" type="ORF">METZ01_LOCUS78533</name>
</gene>
<evidence type="ECO:0000313" key="6">
    <source>
        <dbReference type="EMBL" id="SVA25679.1"/>
    </source>
</evidence>
<dbReference type="EMBL" id="UINC01006132">
    <property type="protein sequence ID" value="SVA25679.1"/>
    <property type="molecule type" value="Genomic_DNA"/>
</dbReference>
<dbReference type="PROSITE" id="PS51007">
    <property type="entry name" value="CYTC"/>
    <property type="match status" value="1"/>
</dbReference>
<keyword evidence="2" id="KW-0479">Metal-binding</keyword>
<sequence>MFKKIITHILFINALIVLAVVLFLQYAVVPVIPQSVFWFYVIALIAGLILFVTSTTKNLQEFWTPIEILLTNDKLVVLRWLVMLVIPAVVAFYTGLSLIPSNQAPLELRVVHPAPPGEISFDGKTISMREVVNPFRKYEENDPEKFAEHVELGRKVYYENCHFCHGDFLDGKGPFANALDPKPANFQDVGTIAQLQESYVFWRIAKGGPGLPNESMPWQTAMPAWGGILSENDIWDVTLFLYKATNHHPRTWE</sequence>